<evidence type="ECO:0000313" key="2">
    <source>
        <dbReference type="EMBL" id="TRW28523.1"/>
    </source>
</evidence>
<organism evidence="2 3">
    <name type="scientific">Criibacterium bergeronii</name>
    <dbReference type="NCBI Taxonomy" id="1871336"/>
    <lineage>
        <taxon>Bacteria</taxon>
        <taxon>Bacillati</taxon>
        <taxon>Bacillota</taxon>
        <taxon>Clostridia</taxon>
        <taxon>Peptostreptococcales</taxon>
        <taxon>Filifactoraceae</taxon>
        <taxon>Criibacterium</taxon>
    </lineage>
</organism>
<evidence type="ECO:0000313" key="3">
    <source>
        <dbReference type="Proteomes" id="UP000319424"/>
    </source>
</evidence>
<feature type="transmembrane region" description="Helical" evidence="1">
    <location>
        <begin position="88"/>
        <end position="107"/>
    </location>
</feature>
<feature type="transmembrane region" description="Helical" evidence="1">
    <location>
        <begin position="113"/>
        <end position="132"/>
    </location>
</feature>
<dbReference type="Proteomes" id="UP000319424">
    <property type="component" value="Unassembled WGS sequence"/>
</dbReference>
<evidence type="ECO:0000256" key="1">
    <source>
        <dbReference type="SAM" id="Phobius"/>
    </source>
</evidence>
<dbReference type="AlphaFoldDB" id="A0A552VDI4"/>
<keyword evidence="1" id="KW-0472">Membrane</keyword>
<dbReference type="RefSeq" id="WP_144015262.1">
    <property type="nucleotide sequence ID" value="NZ_VJXW01000001.1"/>
</dbReference>
<gene>
    <name evidence="2" type="ORF">FL857_00110</name>
</gene>
<feature type="transmembrane region" description="Helical" evidence="1">
    <location>
        <begin position="186"/>
        <end position="204"/>
    </location>
</feature>
<feature type="transmembrane region" description="Helical" evidence="1">
    <location>
        <begin position="211"/>
        <end position="228"/>
    </location>
</feature>
<name>A0A552VDI4_9FIRM</name>
<proteinExistence type="predicted"/>
<feature type="transmembrane region" description="Helical" evidence="1">
    <location>
        <begin position="234"/>
        <end position="252"/>
    </location>
</feature>
<protein>
    <recommendedName>
        <fullName evidence="4">Tryptophan-rich sensory protein</fullName>
    </recommendedName>
</protein>
<keyword evidence="1" id="KW-1133">Transmembrane helix</keyword>
<comment type="caution">
    <text evidence="2">The sequence shown here is derived from an EMBL/GenBank/DDBJ whole genome shotgun (WGS) entry which is preliminary data.</text>
</comment>
<feature type="transmembrane region" description="Helical" evidence="1">
    <location>
        <begin position="44"/>
        <end position="67"/>
    </location>
</feature>
<keyword evidence="1" id="KW-0812">Transmembrane</keyword>
<reference evidence="2 3" key="1">
    <citation type="submission" date="2019-07" db="EMBL/GenBank/DDBJ databases">
        <title>Criibacterium bergeronii gen. nov., sp. nov. isolated from human clinical samples.</title>
        <authorList>
            <person name="Maheux A.F."/>
            <person name="Boudreau D.K."/>
            <person name="Berube E."/>
            <person name="Brodeur S."/>
            <person name="Bernard K.A."/>
            <person name="Abed J.Y."/>
            <person name="Ducrey E."/>
            <person name="Guay E.F."/>
            <person name="Raymond F."/>
            <person name="Corbeil J."/>
            <person name="Domingo M.-C."/>
            <person name="Roy P.H."/>
            <person name="Boissinot M."/>
            <person name="Tocheva E.I."/>
            <person name="Omar R.F."/>
        </authorList>
    </citation>
    <scope>NUCLEOTIDE SEQUENCE [LARGE SCALE GENOMIC DNA]</scope>
    <source>
        <strain evidence="2 3">CCRI-24246</strain>
    </source>
</reference>
<feature type="transmembrane region" description="Helical" evidence="1">
    <location>
        <begin position="144"/>
        <end position="166"/>
    </location>
</feature>
<evidence type="ECO:0008006" key="4">
    <source>
        <dbReference type="Google" id="ProtNLM"/>
    </source>
</evidence>
<feature type="transmembrane region" description="Helical" evidence="1">
    <location>
        <begin position="9"/>
        <end position="32"/>
    </location>
</feature>
<accession>A0A552VDI4</accession>
<dbReference type="EMBL" id="VJXW01000001">
    <property type="protein sequence ID" value="TRW28523.1"/>
    <property type="molecule type" value="Genomic_DNA"/>
</dbReference>
<dbReference type="OrthoDB" id="1758297at2"/>
<sequence length="258" mass="30146">MEFYSRDKVYIRVITGVIFLLFLGVIGFNIFFDGINNFISKIQVKYFMAPNFVVLLLYLINILYLAGYTIIQLESSKYGMKKRVIDNYLFYPAFMFVFMGLNFHFILNDHYKLAATASVFYFLISVIIYYKAQRLRPYMYNDEVRAFLVPFANNLSWSLVLLFMSLNLMFESMGSYESSAFRVTMAIVQLLFIIALCGFVLWIFTDKIFPINTLLYLVAVCASSYLNGYFMPVGYLYFLTIIVILVIIYKVNKAQKSK</sequence>